<dbReference type="EMBL" id="JABSTR010000004">
    <property type="protein sequence ID" value="KAH9368172.1"/>
    <property type="molecule type" value="Genomic_DNA"/>
</dbReference>
<dbReference type="OrthoDB" id="6433285at2759"/>
<evidence type="ECO:0000313" key="2">
    <source>
        <dbReference type="EMBL" id="KAH9368172.1"/>
    </source>
</evidence>
<protein>
    <recommendedName>
        <fullName evidence="1">PiggyBac transposable element-derived protein domain-containing protein</fullName>
    </recommendedName>
</protein>
<sequence>MTRFEGRSSLKQYLTMLPIKRRYKVWCRADSQAQFLNEFQVYESKGTDPPASVDLGEHVVLLIIDEVDTGTQLHFHNFFTSTHLKEAFERKEHFGRRGGSYKPQRFT</sequence>
<evidence type="ECO:0000259" key="1">
    <source>
        <dbReference type="Pfam" id="PF13843"/>
    </source>
</evidence>
<comment type="caution">
    <text evidence="2">The sequence shown here is derived from an EMBL/GenBank/DDBJ whole genome shotgun (WGS) entry which is preliminary data.</text>
</comment>
<accession>A0A9J6G1B9</accession>
<dbReference type="Proteomes" id="UP000821853">
    <property type="component" value="Chromosome 2"/>
</dbReference>
<dbReference type="Pfam" id="PF13843">
    <property type="entry name" value="DDE_Tnp_1_7"/>
    <property type="match status" value="1"/>
</dbReference>
<gene>
    <name evidence="2" type="ORF">HPB48_010647</name>
</gene>
<dbReference type="AlphaFoldDB" id="A0A9J6G1B9"/>
<reference evidence="2 3" key="1">
    <citation type="journal article" date="2020" name="Cell">
        <title>Large-Scale Comparative Analyses of Tick Genomes Elucidate Their Genetic Diversity and Vector Capacities.</title>
        <authorList>
            <consortium name="Tick Genome and Microbiome Consortium (TIGMIC)"/>
            <person name="Jia N."/>
            <person name="Wang J."/>
            <person name="Shi W."/>
            <person name="Du L."/>
            <person name="Sun Y."/>
            <person name="Zhan W."/>
            <person name="Jiang J.F."/>
            <person name="Wang Q."/>
            <person name="Zhang B."/>
            <person name="Ji P."/>
            <person name="Bell-Sakyi L."/>
            <person name="Cui X.M."/>
            <person name="Yuan T.T."/>
            <person name="Jiang B.G."/>
            <person name="Yang W.F."/>
            <person name="Lam T.T."/>
            <person name="Chang Q.C."/>
            <person name="Ding S.J."/>
            <person name="Wang X.J."/>
            <person name="Zhu J.G."/>
            <person name="Ruan X.D."/>
            <person name="Zhao L."/>
            <person name="Wei J.T."/>
            <person name="Ye R.Z."/>
            <person name="Que T.C."/>
            <person name="Du C.H."/>
            <person name="Zhou Y.H."/>
            <person name="Cheng J.X."/>
            <person name="Dai P.F."/>
            <person name="Guo W.B."/>
            <person name="Han X.H."/>
            <person name="Huang E.J."/>
            <person name="Li L.F."/>
            <person name="Wei W."/>
            <person name="Gao Y.C."/>
            <person name="Liu J.Z."/>
            <person name="Shao H.Z."/>
            <person name="Wang X."/>
            <person name="Wang C.C."/>
            <person name="Yang T.C."/>
            <person name="Huo Q.B."/>
            <person name="Li W."/>
            <person name="Chen H.Y."/>
            <person name="Chen S.E."/>
            <person name="Zhou L.G."/>
            <person name="Ni X.B."/>
            <person name="Tian J.H."/>
            <person name="Sheng Y."/>
            <person name="Liu T."/>
            <person name="Pan Y.S."/>
            <person name="Xia L.Y."/>
            <person name="Li J."/>
            <person name="Zhao F."/>
            <person name="Cao W.C."/>
        </authorList>
    </citation>
    <scope>NUCLEOTIDE SEQUENCE [LARGE SCALE GENOMIC DNA]</scope>
    <source>
        <strain evidence="2">HaeL-2018</strain>
    </source>
</reference>
<evidence type="ECO:0000313" key="3">
    <source>
        <dbReference type="Proteomes" id="UP000821853"/>
    </source>
</evidence>
<dbReference type="VEuPathDB" id="VectorBase:HLOH_042964"/>
<organism evidence="2 3">
    <name type="scientific">Haemaphysalis longicornis</name>
    <name type="common">Bush tick</name>
    <dbReference type="NCBI Taxonomy" id="44386"/>
    <lineage>
        <taxon>Eukaryota</taxon>
        <taxon>Metazoa</taxon>
        <taxon>Ecdysozoa</taxon>
        <taxon>Arthropoda</taxon>
        <taxon>Chelicerata</taxon>
        <taxon>Arachnida</taxon>
        <taxon>Acari</taxon>
        <taxon>Parasitiformes</taxon>
        <taxon>Ixodida</taxon>
        <taxon>Ixodoidea</taxon>
        <taxon>Ixodidae</taxon>
        <taxon>Haemaphysalinae</taxon>
        <taxon>Haemaphysalis</taxon>
    </lineage>
</organism>
<feature type="domain" description="PiggyBac transposable element-derived protein" evidence="1">
    <location>
        <begin position="1"/>
        <end position="92"/>
    </location>
</feature>
<proteinExistence type="predicted"/>
<keyword evidence="3" id="KW-1185">Reference proteome</keyword>
<name>A0A9J6G1B9_HAELO</name>
<dbReference type="InterPro" id="IPR029526">
    <property type="entry name" value="PGBD"/>
</dbReference>